<evidence type="ECO:0000313" key="2">
    <source>
        <dbReference type="EMBL" id="MCE5974970.1"/>
    </source>
</evidence>
<accession>A0ABS8Z0N3</accession>
<sequence>MSGGTIFWGSRAVPFLTGESVASALGRAGVRSFGLGPTGTARAVFCGIGQCQNCLVSIEGRSAEACLTICRDGLHVLPEAEGLSDV</sequence>
<dbReference type="RefSeq" id="WP_233677905.1">
    <property type="nucleotide sequence ID" value="NZ_JAJUOS010000015.1"/>
</dbReference>
<proteinExistence type="predicted"/>
<keyword evidence="1" id="KW-0560">Oxidoreductase</keyword>
<dbReference type="SUPFAM" id="SSF54292">
    <property type="entry name" value="2Fe-2S ferredoxin-like"/>
    <property type="match status" value="1"/>
</dbReference>
<evidence type="ECO:0000256" key="1">
    <source>
        <dbReference type="ARBA" id="ARBA00023002"/>
    </source>
</evidence>
<evidence type="ECO:0000313" key="3">
    <source>
        <dbReference type="Proteomes" id="UP001521181"/>
    </source>
</evidence>
<dbReference type="EMBL" id="JAJUOS010000015">
    <property type="protein sequence ID" value="MCE5974970.1"/>
    <property type="molecule type" value="Genomic_DNA"/>
</dbReference>
<keyword evidence="3" id="KW-1185">Reference proteome</keyword>
<dbReference type="Gene3D" id="3.10.20.440">
    <property type="entry name" value="2Fe-2S iron-sulphur cluster binding domain, sarcosine oxidase, alpha subunit, N-terminal domain"/>
    <property type="match status" value="1"/>
</dbReference>
<organism evidence="2 3">
    <name type="scientific">Rhodobacter flavimaris</name>
    <dbReference type="NCBI Taxonomy" id="2907145"/>
    <lineage>
        <taxon>Bacteria</taxon>
        <taxon>Pseudomonadati</taxon>
        <taxon>Pseudomonadota</taxon>
        <taxon>Alphaproteobacteria</taxon>
        <taxon>Rhodobacterales</taxon>
        <taxon>Rhodobacter group</taxon>
        <taxon>Rhodobacter</taxon>
    </lineage>
</organism>
<protein>
    <submittedName>
        <fullName evidence="2">(2Fe-2S)-binding protein</fullName>
    </submittedName>
</protein>
<dbReference type="InterPro" id="IPR036010">
    <property type="entry name" value="2Fe-2S_ferredoxin-like_sf"/>
</dbReference>
<reference evidence="2 3" key="1">
    <citation type="submission" date="2021-12" db="EMBL/GenBank/DDBJ databases">
        <title>Sinirhodobacter sp. WL0062 is a bacterium isolated from seawater.</title>
        <authorList>
            <person name="Wang L."/>
            <person name="He W."/>
            <person name="Zhang D.-F."/>
        </authorList>
    </citation>
    <scope>NUCLEOTIDE SEQUENCE [LARGE SCALE GENOMIC DNA]</scope>
    <source>
        <strain evidence="2 3">WL0062</strain>
    </source>
</reference>
<gene>
    <name evidence="2" type="ORF">LZA78_15920</name>
</gene>
<comment type="caution">
    <text evidence="2">The sequence shown here is derived from an EMBL/GenBank/DDBJ whole genome shotgun (WGS) entry which is preliminary data.</text>
</comment>
<dbReference type="InterPro" id="IPR042204">
    <property type="entry name" value="2Fe-2S-bd_N"/>
</dbReference>
<dbReference type="Pfam" id="PF13510">
    <property type="entry name" value="Fer2_4"/>
    <property type="match status" value="1"/>
</dbReference>
<dbReference type="Proteomes" id="UP001521181">
    <property type="component" value="Unassembled WGS sequence"/>
</dbReference>
<name>A0ABS8Z0N3_9RHOB</name>